<keyword evidence="4" id="KW-1185">Reference proteome</keyword>
<dbReference type="InterPro" id="IPR014753">
    <property type="entry name" value="Arrestin_N"/>
</dbReference>
<dbReference type="GO" id="GO:0005737">
    <property type="term" value="C:cytoplasm"/>
    <property type="evidence" value="ECO:0007669"/>
    <property type="project" value="TreeGrafter"/>
</dbReference>
<dbReference type="PANTHER" id="PTHR11792">
    <property type="entry name" value="ARRESTIN"/>
    <property type="match status" value="1"/>
</dbReference>
<gene>
    <name evidence="3" type="ORF">BIW11_05141</name>
</gene>
<dbReference type="InterPro" id="IPR014756">
    <property type="entry name" value="Ig_E-set"/>
</dbReference>
<dbReference type="STRING" id="418985.A0A1V9Y3M2"/>
<reference evidence="3 4" key="1">
    <citation type="journal article" date="2017" name="Gigascience">
        <title>Draft genome of the honey bee ectoparasitic mite, Tropilaelaps mercedesae, is shaped by the parasitic life history.</title>
        <authorList>
            <person name="Dong X."/>
            <person name="Armstrong S.D."/>
            <person name="Xia D."/>
            <person name="Makepeace B.L."/>
            <person name="Darby A.C."/>
            <person name="Kadowaki T."/>
        </authorList>
    </citation>
    <scope>NUCLEOTIDE SEQUENCE [LARGE SCALE GENOMIC DNA]</scope>
    <source>
        <strain evidence="3">Wuxi-XJTLU</strain>
    </source>
</reference>
<evidence type="ECO:0000256" key="1">
    <source>
        <dbReference type="ARBA" id="ARBA00005298"/>
    </source>
</evidence>
<organism evidence="3 4">
    <name type="scientific">Tropilaelaps mercedesae</name>
    <dbReference type="NCBI Taxonomy" id="418985"/>
    <lineage>
        <taxon>Eukaryota</taxon>
        <taxon>Metazoa</taxon>
        <taxon>Ecdysozoa</taxon>
        <taxon>Arthropoda</taxon>
        <taxon>Chelicerata</taxon>
        <taxon>Arachnida</taxon>
        <taxon>Acari</taxon>
        <taxon>Parasitiformes</taxon>
        <taxon>Mesostigmata</taxon>
        <taxon>Gamasina</taxon>
        <taxon>Dermanyssoidea</taxon>
        <taxon>Laelapidae</taxon>
        <taxon>Tropilaelaps</taxon>
    </lineage>
</organism>
<dbReference type="EMBL" id="MNPL01000120">
    <property type="protein sequence ID" value="OQR80320.1"/>
    <property type="molecule type" value="Genomic_DNA"/>
</dbReference>
<protein>
    <submittedName>
        <fullName evidence="3">Phosrestin-2-like</fullName>
    </submittedName>
</protein>
<dbReference type="GO" id="GO:0001664">
    <property type="term" value="F:G protein-coupled receptor binding"/>
    <property type="evidence" value="ECO:0007669"/>
    <property type="project" value="TreeGrafter"/>
</dbReference>
<dbReference type="SUPFAM" id="SSF81296">
    <property type="entry name" value="E set domains"/>
    <property type="match status" value="1"/>
</dbReference>
<dbReference type="InParanoid" id="A0A1V9Y3M2"/>
<name>A0A1V9Y3M2_9ACAR</name>
<feature type="compositionally biased region" description="Low complexity" evidence="2">
    <location>
        <begin position="169"/>
        <end position="180"/>
    </location>
</feature>
<proteinExistence type="inferred from homology"/>
<comment type="similarity">
    <text evidence="1">Belongs to the arrestin family.</text>
</comment>
<feature type="region of interest" description="Disordered" evidence="2">
    <location>
        <begin position="1"/>
        <end position="35"/>
    </location>
</feature>
<evidence type="ECO:0000256" key="2">
    <source>
        <dbReference type="SAM" id="MobiDB-lite"/>
    </source>
</evidence>
<evidence type="ECO:0000313" key="3">
    <source>
        <dbReference type="EMBL" id="OQR80320.1"/>
    </source>
</evidence>
<dbReference type="Proteomes" id="UP000192247">
    <property type="component" value="Unassembled WGS sequence"/>
</dbReference>
<comment type="caution">
    <text evidence="3">The sequence shown here is derived from an EMBL/GenBank/DDBJ whole genome shotgun (WGS) entry which is preliminary data.</text>
</comment>
<feature type="region of interest" description="Disordered" evidence="2">
    <location>
        <begin position="138"/>
        <end position="181"/>
    </location>
</feature>
<evidence type="ECO:0000313" key="4">
    <source>
        <dbReference type="Proteomes" id="UP000192247"/>
    </source>
</evidence>
<feature type="compositionally biased region" description="Polar residues" evidence="2">
    <location>
        <begin position="141"/>
        <end position="157"/>
    </location>
</feature>
<accession>A0A1V9Y3M2</accession>
<dbReference type="OrthoDB" id="298939at2759"/>
<dbReference type="Gene3D" id="2.60.40.840">
    <property type="match status" value="2"/>
</dbReference>
<dbReference type="PANTHER" id="PTHR11792:SF16">
    <property type="entry name" value="PHOSRESTIN-2"/>
    <property type="match status" value="1"/>
</dbReference>
<dbReference type="GO" id="GO:0002031">
    <property type="term" value="P:G protein-coupled receptor internalization"/>
    <property type="evidence" value="ECO:0007669"/>
    <property type="project" value="TreeGrafter"/>
</dbReference>
<feature type="non-terminal residue" evidence="3">
    <location>
        <position position="244"/>
    </location>
</feature>
<sequence>MPSSSSGMRQKMRDLKQVVPLATPKESAEPLQEEITKDGTKMFKKTSSDEKATICLYKVEYQDLGCDTDAVEGFVMYDATKLSAGESLYVALVGRFRYGREEDEVLGMSLCREMYMGHKLVCAKGVCAVGDPGSLSEIPSFPTQPQPSAFMDSQQPGPSAEYINDQDRQSSSSPSDANRSTANEDKVHFSFLFPEDAPVSTVMQRLSPDSGDTCGVRYYVRCYGSLDVGEEHHTISVLNFPIRK</sequence>
<dbReference type="InterPro" id="IPR000698">
    <property type="entry name" value="Arrestin"/>
</dbReference>
<dbReference type="GO" id="GO:0007165">
    <property type="term" value="P:signal transduction"/>
    <property type="evidence" value="ECO:0007669"/>
    <property type="project" value="InterPro"/>
</dbReference>
<dbReference type="AlphaFoldDB" id="A0A1V9Y3M2"/>